<dbReference type="Gene3D" id="1.10.150.650">
    <property type="match status" value="1"/>
</dbReference>
<dbReference type="InterPro" id="IPR004013">
    <property type="entry name" value="PHP_dom"/>
</dbReference>
<dbReference type="InterPro" id="IPR052018">
    <property type="entry name" value="PHP_domain"/>
</dbReference>
<proteinExistence type="predicted"/>
<comment type="caution">
    <text evidence="2">The sequence shown here is derived from an EMBL/GenBank/DDBJ whole genome shotgun (WGS) entry which is preliminary data.</text>
</comment>
<dbReference type="CDD" id="cd07438">
    <property type="entry name" value="PHP_HisPPase_AMP"/>
    <property type="match status" value="1"/>
</dbReference>
<dbReference type="AlphaFoldDB" id="A0A662DEK3"/>
<accession>A0A662DEK3</accession>
<evidence type="ECO:0000259" key="1">
    <source>
        <dbReference type="SMART" id="SM00481"/>
    </source>
</evidence>
<dbReference type="Proteomes" id="UP000280417">
    <property type="component" value="Unassembled WGS sequence"/>
</dbReference>
<dbReference type="GO" id="GO:0035312">
    <property type="term" value="F:5'-3' DNA exonuclease activity"/>
    <property type="evidence" value="ECO:0007669"/>
    <property type="project" value="TreeGrafter"/>
</dbReference>
<evidence type="ECO:0000313" key="3">
    <source>
        <dbReference type="Proteomes" id="UP000280417"/>
    </source>
</evidence>
<evidence type="ECO:0000313" key="2">
    <source>
        <dbReference type="EMBL" id="RLE12743.1"/>
    </source>
</evidence>
<feature type="domain" description="Polymerase/histidinol phosphatase N-terminal" evidence="1">
    <location>
        <begin position="34"/>
        <end position="99"/>
    </location>
</feature>
<organism evidence="2 3">
    <name type="scientific">Aerophobetes bacterium</name>
    <dbReference type="NCBI Taxonomy" id="2030807"/>
    <lineage>
        <taxon>Bacteria</taxon>
        <taxon>Candidatus Aerophobota</taxon>
    </lineage>
</organism>
<name>A0A662DEK3_UNCAE</name>
<dbReference type="InterPro" id="IPR016195">
    <property type="entry name" value="Pol/histidinol_Pase-like"/>
</dbReference>
<dbReference type="Gene3D" id="3.20.20.140">
    <property type="entry name" value="Metal-dependent hydrolases"/>
    <property type="match status" value="1"/>
</dbReference>
<sequence>MPVDIFKRFYIIPDQFLIFLIGKYKLKGNKMSEIDLHIHTVFSDGTYTPQQVVHLAKEIGLTAISITDHDSVKGIEEALEAGKDFGVEVVPGVEVSSDVGQDEIHILGYYLDWKRKEFLEKLRFFQKTRMERNDKLLNRLKELGMEIELSEVSRLAPKGVISRLHIARCMVRKKYVASIDEAFEEWLNPGKPAYVERVRVSPFEVIALILDAEGIPVFAHPFLSRRDDLIPRMVDAGLMGIEVYHPAHDEAIVEHYKEIARRFDLLITGGSDCHGEAKGEVLMGKIRVPASILDNLKKARSEVAQRVREV</sequence>
<dbReference type="PANTHER" id="PTHR42924">
    <property type="entry name" value="EXONUCLEASE"/>
    <property type="match status" value="1"/>
</dbReference>
<dbReference type="SMART" id="SM00481">
    <property type="entry name" value="POLIIIAc"/>
    <property type="match status" value="1"/>
</dbReference>
<dbReference type="Pfam" id="PF02811">
    <property type="entry name" value="PHP"/>
    <property type="match status" value="1"/>
</dbReference>
<dbReference type="InterPro" id="IPR003141">
    <property type="entry name" value="Pol/His_phosphatase_N"/>
</dbReference>
<dbReference type="GO" id="GO:0004534">
    <property type="term" value="F:5'-3' RNA exonuclease activity"/>
    <property type="evidence" value="ECO:0007669"/>
    <property type="project" value="TreeGrafter"/>
</dbReference>
<reference evidence="2 3" key="1">
    <citation type="submission" date="2018-06" db="EMBL/GenBank/DDBJ databases">
        <title>Extensive metabolic versatility and redundancy in microbially diverse, dynamic hydrothermal sediments.</title>
        <authorList>
            <person name="Dombrowski N."/>
            <person name="Teske A."/>
            <person name="Baker B.J."/>
        </authorList>
    </citation>
    <scope>NUCLEOTIDE SEQUENCE [LARGE SCALE GENOMIC DNA]</scope>
    <source>
        <strain evidence="2">B3_G15</strain>
    </source>
</reference>
<gene>
    <name evidence="2" type="ORF">DRJ04_05615</name>
</gene>
<dbReference type="SUPFAM" id="SSF89550">
    <property type="entry name" value="PHP domain-like"/>
    <property type="match status" value="1"/>
</dbReference>
<dbReference type="EMBL" id="QMQA01000142">
    <property type="protein sequence ID" value="RLE12743.1"/>
    <property type="molecule type" value="Genomic_DNA"/>
</dbReference>
<protein>
    <submittedName>
        <fullName evidence="2">Phosphatase</fullName>
    </submittedName>
</protein>
<dbReference type="PANTHER" id="PTHR42924:SF3">
    <property type="entry name" value="POLYMERASE_HISTIDINOL PHOSPHATASE N-TERMINAL DOMAIN-CONTAINING PROTEIN"/>
    <property type="match status" value="1"/>
</dbReference>